<proteinExistence type="predicted"/>
<evidence type="ECO:0000256" key="1">
    <source>
        <dbReference type="SAM" id="Phobius"/>
    </source>
</evidence>
<keyword evidence="3" id="KW-1185">Reference proteome</keyword>
<keyword evidence="1" id="KW-0472">Membrane</keyword>
<gene>
    <name evidence="2" type="ORF">EEDITHA_LOCUS5983</name>
</gene>
<reference evidence="2" key="1">
    <citation type="submission" date="2022-03" db="EMBL/GenBank/DDBJ databases">
        <authorList>
            <person name="Tunstrom K."/>
        </authorList>
    </citation>
    <scope>NUCLEOTIDE SEQUENCE</scope>
</reference>
<organism evidence="2 3">
    <name type="scientific">Euphydryas editha</name>
    <name type="common">Edith's checkerspot</name>
    <dbReference type="NCBI Taxonomy" id="104508"/>
    <lineage>
        <taxon>Eukaryota</taxon>
        <taxon>Metazoa</taxon>
        <taxon>Ecdysozoa</taxon>
        <taxon>Arthropoda</taxon>
        <taxon>Hexapoda</taxon>
        <taxon>Insecta</taxon>
        <taxon>Pterygota</taxon>
        <taxon>Neoptera</taxon>
        <taxon>Endopterygota</taxon>
        <taxon>Lepidoptera</taxon>
        <taxon>Glossata</taxon>
        <taxon>Ditrysia</taxon>
        <taxon>Papilionoidea</taxon>
        <taxon>Nymphalidae</taxon>
        <taxon>Nymphalinae</taxon>
        <taxon>Euphydryas</taxon>
    </lineage>
</organism>
<feature type="transmembrane region" description="Helical" evidence="1">
    <location>
        <begin position="49"/>
        <end position="68"/>
    </location>
</feature>
<name>A0AAU9TSW6_EUPED</name>
<protein>
    <submittedName>
        <fullName evidence="2">Uncharacterized protein</fullName>
    </submittedName>
</protein>
<evidence type="ECO:0000313" key="2">
    <source>
        <dbReference type="EMBL" id="CAH2089981.1"/>
    </source>
</evidence>
<accession>A0AAU9TSW6</accession>
<dbReference type="Proteomes" id="UP001153954">
    <property type="component" value="Unassembled WGS sequence"/>
</dbReference>
<comment type="caution">
    <text evidence="2">The sequence shown here is derived from an EMBL/GenBank/DDBJ whole genome shotgun (WGS) entry which is preliminary data.</text>
</comment>
<dbReference type="EMBL" id="CAKOGL010000009">
    <property type="protein sequence ID" value="CAH2089981.1"/>
    <property type="molecule type" value="Genomic_DNA"/>
</dbReference>
<keyword evidence="1" id="KW-0812">Transmembrane</keyword>
<dbReference type="AlphaFoldDB" id="A0AAU9TSW6"/>
<keyword evidence="1" id="KW-1133">Transmembrane helix</keyword>
<sequence length="132" mass="14470">MQLSSGLFTICHMQRLERGYLCGIKDEDTILRHIELSLLDKNTRTTMKLLMTLMLMAVALSAATAGYIRNGWSSPVVYSSYPSYSGWTGGSGWTRGGGWNGGGWNGGGWNGGGWNGGGWNRGWNNGWNSGWW</sequence>
<evidence type="ECO:0000313" key="3">
    <source>
        <dbReference type="Proteomes" id="UP001153954"/>
    </source>
</evidence>